<gene>
    <name evidence="1" type="ORF">EVA_12078</name>
</gene>
<organism evidence="1">
    <name type="scientific">gut metagenome</name>
    <dbReference type="NCBI Taxonomy" id="749906"/>
    <lineage>
        <taxon>unclassified sequences</taxon>
        <taxon>metagenomes</taxon>
        <taxon>organismal metagenomes</taxon>
    </lineage>
</organism>
<dbReference type="AlphaFoldDB" id="J9GDG3"/>
<accession>J9GDG3</accession>
<protein>
    <submittedName>
        <fullName evidence="1">Uncharacterized protein</fullName>
    </submittedName>
</protein>
<comment type="caution">
    <text evidence="1">The sequence shown here is derived from an EMBL/GenBank/DDBJ whole genome shotgun (WGS) entry which is preliminary data.</text>
</comment>
<reference evidence="1" key="1">
    <citation type="journal article" date="2012" name="PLoS ONE">
        <title>Gene sets for utilization of primary and secondary nutrition supplies in the distal gut of endangered iberian lynx.</title>
        <authorList>
            <person name="Alcaide M."/>
            <person name="Messina E."/>
            <person name="Richter M."/>
            <person name="Bargiela R."/>
            <person name="Peplies J."/>
            <person name="Huws S.A."/>
            <person name="Newbold C.J."/>
            <person name="Golyshin P.N."/>
            <person name="Simon M.A."/>
            <person name="Lopez G."/>
            <person name="Yakimov M.M."/>
            <person name="Ferrer M."/>
        </authorList>
    </citation>
    <scope>NUCLEOTIDE SEQUENCE</scope>
</reference>
<dbReference type="EMBL" id="AMCI01003644">
    <property type="protein sequence ID" value="EJW99812.1"/>
    <property type="molecule type" value="Genomic_DNA"/>
</dbReference>
<proteinExistence type="predicted"/>
<evidence type="ECO:0000313" key="1">
    <source>
        <dbReference type="EMBL" id="EJW99812.1"/>
    </source>
</evidence>
<sequence length="36" mass="3944">MLSFMSFVMPLPRSQMAEGEGDRKLLIGIISSSEQG</sequence>
<name>J9GDG3_9ZZZZ</name>